<reference evidence="3" key="1">
    <citation type="submission" date="2017-02" db="UniProtKB">
        <authorList>
            <consortium name="WormBaseParasite"/>
        </authorList>
    </citation>
    <scope>IDENTIFICATION</scope>
</reference>
<sequence>MLDGRKDGGMDGWLDGWIQEGDRWWTAAAVEEEEVRAIFADYWSRFGLIAAVRRRHALRLGPGLAWLADLTNCLPGSQRLVSILGSGLFPSCIAGRC</sequence>
<accession>A0A0M3J9F5</accession>
<evidence type="ECO:0000313" key="1">
    <source>
        <dbReference type="EMBL" id="VDK22944.1"/>
    </source>
</evidence>
<evidence type="ECO:0000313" key="2">
    <source>
        <dbReference type="Proteomes" id="UP000267096"/>
    </source>
</evidence>
<evidence type="ECO:0000313" key="3">
    <source>
        <dbReference type="WBParaSite" id="ASIM_0000421901-mRNA-1"/>
    </source>
</evidence>
<dbReference type="AlphaFoldDB" id="A0A0M3J9F5"/>
<dbReference type="Proteomes" id="UP000267096">
    <property type="component" value="Unassembled WGS sequence"/>
</dbReference>
<reference evidence="1 2" key="2">
    <citation type="submission" date="2018-11" db="EMBL/GenBank/DDBJ databases">
        <authorList>
            <consortium name="Pathogen Informatics"/>
        </authorList>
    </citation>
    <scope>NUCLEOTIDE SEQUENCE [LARGE SCALE GENOMIC DNA]</scope>
</reference>
<gene>
    <name evidence="1" type="ORF">ASIM_LOCUS4038</name>
</gene>
<protein>
    <submittedName>
        <fullName evidence="3">Methyltransferase</fullName>
    </submittedName>
</protein>
<dbReference type="EMBL" id="UYRR01006752">
    <property type="protein sequence ID" value="VDK22944.1"/>
    <property type="molecule type" value="Genomic_DNA"/>
</dbReference>
<name>A0A0M3J9F5_ANISI</name>
<organism evidence="3">
    <name type="scientific">Anisakis simplex</name>
    <name type="common">Herring worm</name>
    <dbReference type="NCBI Taxonomy" id="6269"/>
    <lineage>
        <taxon>Eukaryota</taxon>
        <taxon>Metazoa</taxon>
        <taxon>Ecdysozoa</taxon>
        <taxon>Nematoda</taxon>
        <taxon>Chromadorea</taxon>
        <taxon>Rhabditida</taxon>
        <taxon>Spirurina</taxon>
        <taxon>Ascaridomorpha</taxon>
        <taxon>Ascaridoidea</taxon>
        <taxon>Anisakidae</taxon>
        <taxon>Anisakis</taxon>
        <taxon>Anisakis simplex complex</taxon>
    </lineage>
</organism>
<keyword evidence="2" id="KW-1185">Reference proteome</keyword>
<proteinExistence type="predicted"/>
<dbReference type="WBParaSite" id="ASIM_0000421901-mRNA-1">
    <property type="protein sequence ID" value="ASIM_0000421901-mRNA-1"/>
    <property type="gene ID" value="ASIM_0000421901"/>
</dbReference>